<dbReference type="PROSITE" id="PS50850">
    <property type="entry name" value="MFS"/>
    <property type="match status" value="1"/>
</dbReference>
<feature type="transmembrane region" description="Helical" evidence="3">
    <location>
        <begin position="63"/>
        <end position="81"/>
    </location>
</feature>
<dbReference type="InterPro" id="IPR050327">
    <property type="entry name" value="Proton-linked_MCT"/>
</dbReference>
<dbReference type="PANTHER" id="PTHR11360:SF284">
    <property type="entry name" value="EG:103B4.3 PROTEIN-RELATED"/>
    <property type="match status" value="1"/>
</dbReference>
<gene>
    <name evidence="5" type="ORF">HK103_007503</name>
</gene>
<comment type="caution">
    <text evidence="5">The sequence shown here is derived from an EMBL/GenBank/DDBJ whole genome shotgun (WGS) entry which is preliminary data.</text>
</comment>
<feature type="transmembrane region" description="Helical" evidence="3">
    <location>
        <begin position="224"/>
        <end position="248"/>
    </location>
</feature>
<feature type="transmembrane region" description="Helical" evidence="3">
    <location>
        <begin position="352"/>
        <end position="371"/>
    </location>
</feature>
<feature type="transmembrane region" description="Helical" evidence="3">
    <location>
        <begin position="260"/>
        <end position="277"/>
    </location>
</feature>
<feature type="domain" description="Major facilitator superfamily (MFS) profile" evidence="4">
    <location>
        <begin position="21"/>
        <end position="409"/>
    </location>
</feature>
<evidence type="ECO:0000256" key="1">
    <source>
        <dbReference type="ARBA" id="ARBA00004141"/>
    </source>
</evidence>
<dbReference type="InterPro" id="IPR011701">
    <property type="entry name" value="MFS"/>
</dbReference>
<reference evidence="5" key="1">
    <citation type="submission" date="2020-05" db="EMBL/GenBank/DDBJ databases">
        <title>Phylogenomic resolution of chytrid fungi.</title>
        <authorList>
            <person name="Stajich J.E."/>
            <person name="Amses K."/>
            <person name="Simmons R."/>
            <person name="Seto K."/>
            <person name="Myers J."/>
            <person name="Bonds A."/>
            <person name="Quandt C.A."/>
            <person name="Barry K."/>
            <person name="Liu P."/>
            <person name="Grigoriev I."/>
            <person name="Longcore J.E."/>
            <person name="James T.Y."/>
        </authorList>
    </citation>
    <scope>NUCLEOTIDE SEQUENCE</scope>
    <source>
        <strain evidence="5">PLAUS21</strain>
    </source>
</reference>
<evidence type="ECO:0000313" key="5">
    <source>
        <dbReference type="EMBL" id="KAJ3254115.1"/>
    </source>
</evidence>
<feature type="transmembrane region" description="Helical" evidence="3">
    <location>
        <begin position="117"/>
        <end position="137"/>
    </location>
</feature>
<evidence type="ECO:0000256" key="2">
    <source>
        <dbReference type="ARBA" id="ARBA00006727"/>
    </source>
</evidence>
<dbReference type="EMBL" id="JADGKB010000092">
    <property type="protein sequence ID" value="KAJ3254115.1"/>
    <property type="molecule type" value="Genomic_DNA"/>
</dbReference>
<feature type="transmembrane region" description="Helical" evidence="3">
    <location>
        <begin position="314"/>
        <end position="340"/>
    </location>
</feature>
<comment type="similarity">
    <text evidence="2">Belongs to the major facilitator superfamily. Monocarboxylate porter (TC 2.A.1.13) family.</text>
</comment>
<evidence type="ECO:0000256" key="3">
    <source>
        <dbReference type="SAM" id="Phobius"/>
    </source>
</evidence>
<feature type="transmembrane region" description="Helical" evidence="3">
    <location>
        <begin position="149"/>
        <end position="170"/>
    </location>
</feature>
<dbReference type="GO" id="GO:0016020">
    <property type="term" value="C:membrane"/>
    <property type="evidence" value="ECO:0007669"/>
    <property type="project" value="UniProtKB-SubCell"/>
</dbReference>
<dbReference type="AlphaFoldDB" id="A0AAD5Y1R9"/>
<proteinExistence type="inferred from homology"/>
<name>A0AAD5Y1R9_9FUNG</name>
<evidence type="ECO:0000313" key="6">
    <source>
        <dbReference type="Proteomes" id="UP001210925"/>
    </source>
</evidence>
<keyword evidence="6" id="KW-1185">Reference proteome</keyword>
<keyword evidence="3" id="KW-0812">Transmembrane</keyword>
<accession>A0AAD5Y1R9</accession>
<feature type="transmembrane region" description="Helical" evidence="3">
    <location>
        <begin position="93"/>
        <end position="111"/>
    </location>
</feature>
<dbReference type="GO" id="GO:0022857">
    <property type="term" value="F:transmembrane transporter activity"/>
    <property type="evidence" value="ECO:0007669"/>
    <property type="project" value="InterPro"/>
</dbReference>
<keyword evidence="3" id="KW-0472">Membrane</keyword>
<dbReference type="Proteomes" id="UP001210925">
    <property type="component" value="Unassembled WGS sequence"/>
</dbReference>
<feature type="transmembrane region" description="Helical" evidence="3">
    <location>
        <begin position="289"/>
        <end position="308"/>
    </location>
</feature>
<evidence type="ECO:0000259" key="4">
    <source>
        <dbReference type="PROSITE" id="PS50850"/>
    </source>
</evidence>
<feature type="transmembrane region" description="Helical" evidence="3">
    <location>
        <begin position="182"/>
        <end position="203"/>
    </location>
</feature>
<dbReference type="Gene3D" id="1.20.1250.20">
    <property type="entry name" value="MFS general substrate transporter like domains"/>
    <property type="match status" value="2"/>
</dbReference>
<dbReference type="InterPro" id="IPR020846">
    <property type="entry name" value="MFS_dom"/>
</dbReference>
<sequence>MNKKDEKDLVPIVEFPEGGYGYVQICLSFTIHFISVGQITSFGVFQQYYKTLPFFQNVSTIEVSLIGASAASGLTLFGILAGELADKIGYAKVSAAGSLIMFAGLFIASYSTSYLQLLMAQGVLFGLGSALSYNPAISILSRWFQKRRGFAAGLAASGTGVGGLLLGPLIRAMLVSYDWQSSLRYLAIGGCSITFICACFLRERIGPTKKSDHVMAHFFADPKFIWMAVASVFNSFGYFIPFFFITVYSVSNGLSGADGALVLGLMNGASAVGRFGLGLAADWFGCMNMLVACLLLSVFSIFGIWTVAHDMASITIFSIMYGIGVGGYISVIPSATASLFGKENISTKTASVMFGNSFGSLFGPILGAFMIQEFTRPDNTIDFIPAIMVCGGSFVIGTVLQIIVRMSASKGVWNIKV</sequence>
<organism evidence="5 6">
    <name type="scientific">Boothiomyces macroporosus</name>
    <dbReference type="NCBI Taxonomy" id="261099"/>
    <lineage>
        <taxon>Eukaryota</taxon>
        <taxon>Fungi</taxon>
        <taxon>Fungi incertae sedis</taxon>
        <taxon>Chytridiomycota</taxon>
        <taxon>Chytridiomycota incertae sedis</taxon>
        <taxon>Chytridiomycetes</taxon>
        <taxon>Rhizophydiales</taxon>
        <taxon>Terramycetaceae</taxon>
        <taxon>Boothiomyces</taxon>
    </lineage>
</organism>
<comment type="subcellular location">
    <subcellularLocation>
        <location evidence="1">Membrane</location>
        <topology evidence="1">Multi-pass membrane protein</topology>
    </subcellularLocation>
</comment>
<keyword evidence="3" id="KW-1133">Transmembrane helix</keyword>
<feature type="transmembrane region" description="Helical" evidence="3">
    <location>
        <begin position="21"/>
        <end position="43"/>
    </location>
</feature>
<protein>
    <recommendedName>
        <fullName evidence="4">Major facilitator superfamily (MFS) profile domain-containing protein</fullName>
    </recommendedName>
</protein>
<feature type="transmembrane region" description="Helical" evidence="3">
    <location>
        <begin position="383"/>
        <end position="404"/>
    </location>
</feature>
<dbReference type="Pfam" id="PF07690">
    <property type="entry name" value="MFS_1"/>
    <property type="match status" value="1"/>
</dbReference>
<dbReference type="InterPro" id="IPR036259">
    <property type="entry name" value="MFS_trans_sf"/>
</dbReference>
<dbReference type="PANTHER" id="PTHR11360">
    <property type="entry name" value="MONOCARBOXYLATE TRANSPORTER"/>
    <property type="match status" value="1"/>
</dbReference>
<dbReference type="SUPFAM" id="SSF103473">
    <property type="entry name" value="MFS general substrate transporter"/>
    <property type="match status" value="1"/>
</dbReference>